<dbReference type="CDD" id="cd06529">
    <property type="entry name" value="S24_LexA-like"/>
    <property type="match status" value="1"/>
</dbReference>
<comment type="catalytic activity">
    <reaction evidence="8">
        <text>ATP + H2O = ADP + phosphate + H(+)</text>
        <dbReference type="Rhea" id="RHEA:13065"/>
        <dbReference type="ChEBI" id="CHEBI:15377"/>
        <dbReference type="ChEBI" id="CHEBI:15378"/>
        <dbReference type="ChEBI" id="CHEBI:30616"/>
        <dbReference type="ChEBI" id="CHEBI:43474"/>
        <dbReference type="ChEBI" id="CHEBI:456216"/>
        <dbReference type="EC" id="5.6.2.4"/>
    </reaction>
</comment>
<evidence type="ECO:0000256" key="9">
    <source>
        <dbReference type="PROSITE-ProRule" id="PRU00560"/>
    </source>
</evidence>
<evidence type="ECO:0000256" key="6">
    <source>
        <dbReference type="ARBA" id="ARBA00034617"/>
    </source>
</evidence>
<gene>
    <name evidence="11" type="ORF">KVH43_01365</name>
</gene>
<evidence type="ECO:0000256" key="8">
    <source>
        <dbReference type="ARBA" id="ARBA00048988"/>
    </source>
</evidence>
<reference evidence="11" key="1">
    <citation type="submission" date="2021-07" db="EMBL/GenBank/DDBJ databases">
        <title>Complete genome sequence of Crassaminicella sp. 143-21, isolated from a deep-sea hydrothermal vent.</title>
        <authorList>
            <person name="Li X."/>
        </authorList>
    </citation>
    <scope>NUCLEOTIDE SEQUENCE</scope>
    <source>
        <strain evidence="11">143-21</strain>
    </source>
</reference>
<evidence type="ECO:0000256" key="2">
    <source>
        <dbReference type="ARBA" id="ARBA00022801"/>
    </source>
</evidence>
<feature type="domain" description="UvrD-like helicase ATP-binding" evidence="10">
    <location>
        <begin position="5"/>
        <end position="319"/>
    </location>
</feature>
<evidence type="ECO:0000256" key="7">
    <source>
        <dbReference type="ARBA" id="ARBA00034808"/>
    </source>
</evidence>
<comment type="catalytic activity">
    <reaction evidence="6">
        <text>Couples ATP hydrolysis with the unwinding of duplex DNA by translocating in the 3'-5' direction.</text>
        <dbReference type="EC" id="5.6.2.4"/>
    </reaction>
</comment>
<dbReference type="Pfam" id="PF00717">
    <property type="entry name" value="Peptidase_S24"/>
    <property type="match status" value="1"/>
</dbReference>
<dbReference type="EMBL" id="CP078093">
    <property type="protein sequence ID" value="QXM06450.1"/>
    <property type="molecule type" value="Genomic_DNA"/>
</dbReference>
<keyword evidence="3 9" id="KW-0347">Helicase</keyword>
<dbReference type="InterPro" id="IPR029464">
    <property type="entry name" value="HSDR_N"/>
</dbReference>
<keyword evidence="4 9" id="KW-0067">ATP-binding</keyword>
<accession>A0ABX8RBL5</accession>
<feature type="binding site" evidence="9">
    <location>
        <begin position="26"/>
        <end position="33"/>
    </location>
    <ligand>
        <name>ATP</name>
        <dbReference type="ChEBI" id="CHEBI:30616"/>
    </ligand>
</feature>
<dbReference type="InterPro" id="IPR039418">
    <property type="entry name" value="LexA-like"/>
</dbReference>
<keyword evidence="1 9" id="KW-0547">Nucleotide-binding</keyword>
<dbReference type="InterPro" id="IPR000212">
    <property type="entry name" value="DNA_helicase_UvrD/REP"/>
</dbReference>
<dbReference type="Pfam" id="PF13361">
    <property type="entry name" value="UvrD_C"/>
    <property type="match status" value="2"/>
</dbReference>
<evidence type="ECO:0000259" key="10">
    <source>
        <dbReference type="PROSITE" id="PS51198"/>
    </source>
</evidence>
<evidence type="ECO:0000313" key="11">
    <source>
        <dbReference type="EMBL" id="QXM06450.1"/>
    </source>
</evidence>
<dbReference type="InterPro" id="IPR014017">
    <property type="entry name" value="DNA_helicase_UvrD-like_C"/>
</dbReference>
<proteinExistence type="predicted"/>
<evidence type="ECO:0000256" key="5">
    <source>
        <dbReference type="ARBA" id="ARBA00023235"/>
    </source>
</evidence>
<name>A0ABX8RBL5_9CLOT</name>
<sequence length="799" mass="93543">MADIILNEEQKRIVKIKPNGLMIIKGVAGSGKTTVAVERFSTLLLDYIKEQEEATIISFTNSLTKYMLKLFNEKQILGLPKLNIQLVYEIYRNFLRRNNKYKVPVDQQKRREILLPIYEKHKEQNKQSIVFSKDIQFVLDEFEFIQSNICCYHEDKQKELMKEFEEYKSIIRSGREIRNFREQARQIIWDMYIEYYHKLLKNKLLDYPTFYYEALKYQMKKKRSGTFQPIYNYMIIDEAQDLSKVQMKFLINLWNKEAENSNIIIICDVAQRIYKNQYTWKSIGLDAVGHAYILRKNYRNTVEIARAAVEILKQDEDLTREEDFIQPEFSTRCGQKPVLNHFIHWRIGEGKTDYKYEEKKYICKKIKALIASKEFSNEDIVILSPSKSYLNEIQSVLNKMGYPTQLISGNKSDFQPNHISLCTMHSIKGLEFPVVFIVGINENQLGKKPFEEEENIERNKMDLKLLYTSMTRAKERLYISSYCGYPSPFLVKDRIDYTLFSVDDGVICRPFYDITIIKNEHEKVREWFKKELIEIYGYSALDIEKEFKVSFGTRNGYVDLMVYHNVDGKRIPYIAVEIKSRGVDSGEHQLLSYFSSNASVKYGVYTNGHFMKVYEKRVVAGKIVAHSIKDLPTYAEVLEEETIELPFTKKTKIPIIRVNVFDRSKLGFQVPVVNYSAAGSPLNTQERFDGNIFIPESFAKDERIVAVKIKGDSMMDIGIEDGSVVLVKTGTYFQSGVIGIVNIKDQNEWGTTCKKITYENGHYRLTSLNEKKGYKDIFVKEEDMRYIGEVIGIYEEIYE</sequence>
<dbReference type="PANTHER" id="PTHR11070:SF45">
    <property type="entry name" value="DNA 3'-5' HELICASE"/>
    <property type="match status" value="1"/>
</dbReference>
<keyword evidence="2 9" id="KW-0378">Hydrolase</keyword>
<dbReference type="EC" id="5.6.2.4" evidence="7"/>
<dbReference type="PANTHER" id="PTHR11070">
    <property type="entry name" value="UVRD / RECB / PCRA DNA HELICASE FAMILY MEMBER"/>
    <property type="match status" value="1"/>
</dbReference>
<dbReference type="InterPro" id="IPR015927">
    <property type="entry name" value="Peptidase_S24_S26A/B/C"/>
</dbReference>
<dbReference type="Proteomes" id="UP000886818">
    <property type="component" value="Chromosome"/>
</dbReference>
<dbReference type="InterPro" id="IPR014016">
    <property type="entry name" value="UvrD-like_ATP-bd"/>
</dbReference>
<dbReference type="RefSeq" id="WP_218283146.1">
    <property type="nucleotide sequence ID" value="NZ_CP078093.1"/>
</dbReference>
<dbReference type="PROSITE" id="PS51198">
    <property type="entry name" value="UVRD_HELICASE_ATP_BIND"/>
    <property type="match status" value="1"/>
</dbReference>
<evidence type="ECO:0000256" key="4">
    <source>
        <dbReference type="ARBA" id="ARBA00022840"/>
    </source>
</evidence>
<dbReference type="Pfam" id="PF13588">
    <property type="entry name" value="HSDR_N_2"/>
    <property type="match status" value="1"/>
</dbReference>
<evidence type="ECO:0000313" key="12">
    <source>
        <dbReference type="Proteomes" id="UP000886818"/>
    </source>
</evidence>
<keyword evidence="5" id="KW-0413">Isomerase</keyword>
<protein>
    <recommendedName>
        <fullName evidence="7">DNA 3'-5' helicase</fullName>
        <ecNumber evidence="7">5.6.2.4</ecNumber>
    </recommendedName>
</protein>
<dbReference type="Pfam" id="PF00580">
    <property type="entry name" value="UvrD-helicase"/>
    <property type="match status" value="1"/>
</dbReference>
<organism evidence="11 12">
    <name type="scientific">Crassaminicella indica</name>
    <dbReference type="NCBI Taxonomy" id="2855394"/>
    <lineage>
        <taxon>Bacteria</taxon>
        <taxon>Bacillati</taxon>
        <taxon>Bacillota</taxon>
        <taxon>Clostridia</taxon>
        <taxon>Eubacteriales</taxon>
        <taxon>Clostridiaceae</taxon>
        <taxon>Crassaminicella</taxon>
    </lineage>
</organism>
<evidence type="ECO:0000256" key="1">
    <source>
        <dbReference type="ARBA" id="ARBA00022741"/>
    </source>
</evidence>
<keyword evidence="12" id="KW-1185">Reference proteome</keyword>
<evidence type="ECO:0000256" key="3">
    <source>
        <dbReference type="ARBA" id="ARBA00022806"/>
    </source>
</evidence>